<name>A0AB74UH80_9GAMM</name>
<gene>
    <name evidence="1" type="ORF">ABV408_02820</name>
</gene>
<dbReference type="RefSeq" id="WP_353980964.1">
    <property type="nucleotide sequence ID" value="NZ_CP159578.1"/>
</dbReference>
<organism evidence="1">
    <name type="scientific">Salinicola endophyticus</name>
    <dbReference type="NCBI Taxonomy" id="1949083"/>
    <lineage>
        <taxon>Bacteria</taxon>
        <taxon>Pseudomonadati</taxon>
        <taxon>Pseudomonadota</taxon>
        <taxon>Gammaproteobacteria</taxon>
        <taxon>Oceanospirillales</taxon>
        <taxon>Halomonadaceae</taxon>
        <taxon>Salinicola</taxon>
    </lineage>
</organism>
<proteinExistence type="predicted"/>
<accession>A0AB74UH80</accession>
<dbReference type="Pfam" id="PF09684">
    <property type="entry name" value="Tail_P2_I"/>
    <property type="match status" value="1"/>
</dbReference>
<sequence>MSEPSPRASLLPPNASPLEHALETAAAGASELPVPLRALWNPDTCPAELLPWLAWALSLDAWQPYWPERIKRQRLRNAIEIQRRKGTAKSVRDVVRSFGSSLALREWWQKAEPGAPHTFDVVLTLGAEVPNSAAFQQDIVDEITRTKPVRSHFTFTAGLSATGGVGVAGGARAYVYRRLAATAH</sequence>
<evidence type="ECO:0000313" key="1">
    <source>
        <dbReference type="EMBL" id="XCJ80120.1"/>
    </source>
</evidence>
<reference evidence="1" key="1">
    <citation type="submission" date="2024-06" db="EMBL/GenBank/DDBJ databases">
        <title>Complete genome of Salinicola endophyticus HNIBRBA4755.</title>
        <authorList>
            <person name="Shin S.Y."/>
            <person name="Kang H."/>
            <person name="Song J."/>
        </authorList>
    </citation>
    <scope>NUCLEOTIDE SEQUENCE</scope>
    <source>
        <strain evidence="1">HNIBRBA4755</strain>
    </source>
</reference>
<dbReference type="InterPro" id="IPR006521">
    <property type="entry name" value="Tail_protein_I"/>
</dbReference>
<dbReference type="NCBIfam" id="TIGR01634">
    <property type="entry name" value="tail_P2_I"/>
    <property type="match status" value="1"/>
</dbReference>
<dbReference type="AlphaFoldDB" id="A0AB74UH80"/>
<protein>
    <submittedName>
        <fullName evidence="1">Phage tail protein I</fullName>
    </submittedName>
</protein>
<dbReference type="EMBL" id="CP159578">
    <property type="protein sequence ID" value="XCJ80120.1"/>
    <property type="molecule type" value="Genomic_DNA"/>
</dbReference>